<dbReference type="SUPFAM" id="SSF52540">
    <property type="entry name" value="P-loop containing nucleoside triphosphate hydrolases"/>
    <property type="match status" value="1"/>
</dbReference>
<dbReference type="EMBL" id="JADKBR010000016">
    <property type="protein sequence ID" value="MBK8891065.1"/>
    <property type="molecule type" value="Genomic_DNA"/>
</dbReference>
<feature type="domain" description="CobQ/CobB/MinD/ParA nucleotide binding" evidence="1">
    <location>
        <begin position="5"/>
        <end position="180"/>
    </location>
</feature>
<evidence type="ECO:0000259" key="1">
    <source>
        <dbReference type="Pfam" id="PF01656"/>
    </source>
</evidence>
<protein>
    <submittedName>
        <fullName evidence="2">ParA family protein</fullName>
    </submittedName>
</protein>
<dbReference type="PIRSF" id="PIRSF009320">
    <property type="entry name" value="Nuc_binding_HP_1000"/>
    <property type="match status" value="1"/>
</dbReference>
<dbReference type="InterPro" id="IPR002586">
    <property type="entry name" value="CobQ/CobB/MinD/ParA_Nub-bd_dom"/>
</dbReference>
<name>A0A9D7QNK0_9RHOO</name>
<accession>A0A9D7QNK0</accession>
<proteinExistence type="predicted"/>
<dbReference type="AlphaFoldDB" id="A0A9D7QNK0"/>
<dbReference type="Gene3D" id="3.40.50.300">
    <property type="entry name" value="P-loop containing nucleotide triphosphate hydrolases"/>
    <property type="match status" value="1"/>
</dbReference>
<dbReference type="PANTHER" id="PTHR13696">
    <property type="entry name" value="P-LOOP CONTAINING NUCLEOSIDE TRIPHOSPHATE HYDROLASE"/>
    <property type="match status" value="1"/>
</dbReference>
<dbReference type="Proteomes" id="UP000808146">
    <property type="component" value="Unassembled WGS sequence"/>
</dbReference>
<dbReference type="PANTHER" id="PTHR13696:SF96">
    <property type="entry name" value="COBQ_COBB_MIND_PARA NUCLEOTIDE BINDING DOMAIN-CONTAINING PROTEIN"/>
    <property type="match status" value="1"/>
</dbReference>
<dbReference type="CDD" id="cd02042">
    <property type="entry name" value="ParAB_family"/>
    <property type="match status" value="1"/>
</dbReference>
<organism evidence="2 3">
    <name type="scientific">Candidatus Dechloromonas phosphorivorans</name>
    <dbReference type="NCBI Taxonomy" id="2899244"/>
    <lineage>
        <taxon>Bacteria</taxon>
        <taxon>Pseudomonadati</taxon>
        <taxon>Pseudomonadota</taxon>
        <taxon>Betaproteobacteria</taxon>
        <taxon>Rhodocyclales</taxon>
        <taxon>Azonexaceae</taxon>
        <taxon>Dechloromonas</taxon>
    </lineage>
</organism>
<evidence type="ECO:0000313" key="3">
    <source>
        <dbReference type="Proteomes" id="UP000808146"/>
    </source>
</evidence>
<sequence>MRAVLVANPKGGAGKTTLATNLCGYFANEGKKVTLCDLDRQQSSLRWMAFRDPDMAPVTGYFAANQIVLNLPQEADWAVLDAPAGLQGYKLSDYLRTVDRVVVPLVPSVFDMAATEDFLNSIRSDMRGRRGSLGIVAMRVDPRTKAAAMLEEYLRHFDVPILAYLRSTQNYVNAAAAGLTIFDPPRTRNRRDVEQWNGLLNWLEGGEAVR</sequence>
<dbReference type="InterPro" id="IPR027417">
    <property type="entry name" value="P-loop_NTPase"/>
</dbReference>
<comment type="caution">
    <text evidence="2">The sequence shown here is derived from an EMBL/GenBank/DDBJ whole genome shotgun (WGS) entry which is preliminary data.</text>
</comment>
<dbReference type="Pfam" id="PF01656">
    <property type="entry name" value="CbiA"/>
    <property type="match status" value="1"/>
</dbReference>
<dbReference type="InterPro" id="IPR050678">
    <property type="entry name" value="DNA_Partitioning_ATPase"/>
</dbReference>
<reference evidence="2" key="1">
    <citation type="submission" date="2020-10" db="EMBL/GenBank/DDBJ databases">
        <title>Connecting structure to function with the recovery of over 1000 high-quality activated sludge metagenome-assembled genomes encoding full-length rRNA genes using long-read sequencing.</title>
        <authorList>
            <person name="Singleton C.M."/>
            <person name="Petriglieri F."/>
            <person name="Kristensen J.M."/>
            <person name="Kirkegaard R.H."/>
            <person name="Michaelsen T.Y."/>
            <person name="Andersen M.H."/>
            <person name="Karst S.M."/>
            <person name="Dueholm M.S."/>
            <person name="Nielsen P.H."/>
            <person name="Albertsen M."/>
        </authorList>
    </citation>
    <scope>NUCLEOTIDE SEQUENCE</scope>
    <source>
        <strain evidence="2">OdNE_18-Q3-R46-58_BAT3C.305</strain>
    </source>
</reference>
<evidence type="ECO:0000313" key="2">
    <source>
        <dbReference type="EMBL" id="MBK8891065.1"/>
    </source>
</evidence>
<gene>
    <name evidence="2" type="ORF">IPN75_12125</name>
</gene>